<sequence length="337" mass="37092">MSNLKPAFATDPWLPLCDAKGNLLPQAVGWSTRPHIHCAMPGNLGRRKRWNHWCITTPDWMLSLTVADLDYLGYGAAYFLDLHTGHSVAYTQLRPFARGCTLADTPLQGHRFQHPRLQIRVDEYPGRARLVATVPDIGGQALQLALDVQRPSHLDSVNLVVPFSQNGFHATSRHMGLPVSGDVQLGATHYRCEPGQSFAALDFGRGVWPMNTHWTRAAFAAPGGIAGNFGSGWTDNSGLSENALWFGGELLHVNSPVVITGNPQTPSAPWQLSCEDERLALVFTPRQEHVARPKLGPFYAETRQRFGQFDGVLRGPKGERVPVDGALGWLGTTHARW</sequence>
<evidence type="ECO:0000313" key="1">
    <source>
        <dbReference type="EMBL" id="GLK90145.1"/>
    </source>
</evidence>
<gene>
    <name evidence="1" type="ORF">GCM10017655_32070</name>
</gene>
<reference evidence="1" key="2">
    <citation type="submission" date="2023-01" db="EMBL/GenBank/DDBJ databases">
        <authorList>
            <person name="Sun Q."/>
            <person name="Evtushenko L."/>
        </authorList>
    </citation>
    <scope>NUCLEOTIDE SEQUENCE</scope>
    <source>
        <strain evidence="1">VKM B-2935</strain>
    </source>
</reference>
<dbReference type="InterPro" id="IPR021243">
    <property type="entry name" value="DUF2804"/>
</dbReference>
<reference evidence="1" key="1">
    <citation type="journal article" date="2014" name="Int. J. Syst. Evol. Microbiol.">
        <title>Complete genome sequence of Corynebacterium casei LMG S-19264T (=DSM 44701T), isolated from a smear-ripened cheese.</title>
        <authorList>
            <consortium name="US DOE Joint Genome Institute (JGI-PGF)"/>
            <person name="Walter F."/>
            <person name="Albersmeier A."/>
            <person name="Kalinowski J."/>
            <person name="Ruckert C."/>
        </authorList>
    </citation>
    <scope>NUCLEOTIDE SEQUENCE</scope>
    <source>
        <strain evidence="1">VKM B-2935</strain>
    </source>
</reference>
<keyword evidence="2" id="KW-1185">Reference proteome</keyword>
<dbReference type="RefSeq" id="WP_271196327.1">
    <property type="nucleotide sequence ID" value="NZ_BSFN01000009.1"/>
</dbReference>
<dbReference type="AlphaFoldDB" id="A0A9W6NGT3"/>
<name>A0A9W6NGT3_9PSED</name>
<evidence type="ECO:0008006" key="3">
    <source>
        <dbReference type="Google" id="ProtNLM"/>
    </source>
</evidence>
<evidence type="ECO:0000313" key="2">
    <source>
        <dbReference type="Proteomes" id="UP001143328"/>
    </source>
</evidence>
<organism evidence="1 2">
    <name type="scientific">Pseudomonas turukhanskensis</name>
    <dbReference type="NCBI Taxonomy" id="1806536"/>
    <lineage>
        <taxon>Bacteria</taxon>
        <taxon>Pseudomonadati</taxon>
        <taxon>Pseudomonadota</taxon>
        <taxon>Gammaproteobacteria</taxon>
        <taxon>Pseudomonadales</taxon>
        <taxon>Pseudomonadaceae</taxon>
        <taxon>Pseudomonas</taxon>
    </lineage>
</organism>
<comment type="caution">
    <text evidence="1">The sequence shown here is derived from an EMBL/GenBank/DDBJ whole genome shotgun (WGS) entry which is preliminary data.</text>
</comment>
<dbReference type="Pfam" id="PF10974">
    <property type="entry name" value="DUF2804"/>
    <property type="match status" value="1"/>
</dbReference>
<dbReference type="EMBL" id="BSFN01000009">
    <property type="protein sequence ID" value="GLK90145.1"/>
    <property type="molecule type" value="Genomic_DNA"/>
</dbReference>
<proteinExistence type="predicted"/>
<dbReference type="PANTHER" id="PTHR35868">
    <property type="entry name" value="DUF2804 DOMAIN-CONTAINING PROTEIN-RELATED"/>
    <property type="match status" value="1"/>
</dbReference>
<protein>
    <recommendedName>
        <fullName evidence="3">DUF2804 domain-containing protein</fullName>
    </recommendedName>
</protein>
<dbReference type="Proteomes" id="UP001143328">
    <property type="component" value="Unassembled WGS sequence"/>
</dbReference>
<dbReference type="PANTHER" id="PTHR35868:SF3">
    <property type="entry name" value="DUF2804 DOMAIN-CONTAINING PROTEIN"/>
    <property type="match status" value="1"/>
</dbReference>
<accession>A0A9W6NGT3</accession>